<gene>
    <name evidence="1" type="ORF">PPSIR1_26858</name>
</gene>
<dbReference type="InterPro" id="IPR019546">
    <property type="entry name" value="TAT_signal_bac_arc"/>
</dbReference>
<name>A6GD75_9BACT</name>
<protein>
    <recommendedName>
        <fullName evidence="3">DUF1501 domain-containing protein</fullName>
    </recommendedName>
</protein>
<dbReference type="Pfam" id="PF07394">
    <property type="entry name" value="DUF1501"/>
    <property type="match status" value="1"/>
</dbReference>
<dbReference type="NCBIfam" id="TIGR01409">
    <property type="entry name" value="TAT_signal_seq"/>
    <property type="match status" value="1"/>
</dbReference>
<reference evidence="1 2" key="1">
    <citation type="submission" date="2007-06" db="EMBL/GenBank/DDBJ databases">
        <authorList>
            <person name="Shimkets L."/>
            <person name="Ferriera S."/>
            <person name="Johnson J."/>
            <person name="Kravitz S."/>
            <person name="Beeson K."/>
            <person name="Sutton G."/>
            <person name="Rogers Y.-H."/>
            <person name="Friedman R."/>
            <person name="Frazier M."/>
            <person name="Venter J.C."/>
        </authorList>
    </citation>
    <scope>NUCLEOTIDE SEQUENCE [LARGE SCALE GENOMIC DNA]</scope>
    <source>
        <strain evidence="1 2">SIR-1</strain>
    </source>
</reference>
<keyword evidence="2" id="KW-1185">Reference proteome</keyword>
<dbReference type="EMBL" id="ABCS01000071">
    <property type="protein sequence ID" value="EDM76150.1"/>
    <property type="molecule type" value="Genomic_DNA"/>
</dbReference>
<dbReference type="InterPro" id="IPR010869">
    <property type="entry name" value="DUF1501"/>
</dbReference>
<dbReference type="eggNOG" id="COG4102">
    <property type="taxonomic scope" value="Bacteria"/>
</dbReference>
<comment type="caution">
    <text evidence="1">The sequence shown here is derived from an EMBL/GenBank/DDBJ whole genome shotgun (WGS) entry which is preliminary data.</text>
</comment>
<dbReference type="OrthoDB" id="9783759at2"/>
<evidence type="ECO:0000313" key="2">
    <source>
        <dbReference type="Proteomes" id="UP000005801"/>
    </source>
</evidence>
<organism evidence="1 2">
    <name type="scientific">Plesiocystis pacifica SIR-1</name>
    <dbReference type="NCBI Taxonomy" id="391625"/>
    <lineage>
        <taxon>Bacteria</taxon>
        <taxon>Pseudomonadati</taxon>
        <taxon>Myxococcota</taxon>
        <taxon>Polyangia</taxon>
        <taxon>Nannocystales</taxon>
        <taxon>Nannocystaceae</taxon>
        <taxon>Plesiocystis</taxon>
    </lineage>
</organism>
<dbReference type="PROSITE" id="PS51318">
    <property type="entry name" value="TAT"/>
    <property type="match status" value="1"/>
</dbReference>
<proteinExistence type="predicted"/>
<dbReference type="Proteomes" id="UP000005801">
    <property type="component" value="Unassembled WGS sequence"/>
</dbReference>
<dbReference type="InterPro" id="IPR006311">
    <property type="entry name" value="TAT_signal"/>
</dbReference>
<accession>A6GD75</accession>
<evidence type="ECO:0000313" key="1">
    <source>
        <dbReference type="EMBL" id="EDM76150.1"/>
    </source>
</evidence>
<dbReference type="AlphaFoldDB" id="A6GD75"/>
<evidence type="ECO:0008006" key="3">
    <source>
        <dbReference type="Google" id="ProtNLM"/>
    </source>
</evidence>
<sequence length="466" mass="50279">MTKKKSPVSPSRRRFLTTVGVGGVAAGAAIGAPHLWIKSAKATNTVGFGTAKHLIVIRLSGGFRFPTCFNSDVSDEFSPWGTASSVAGGTEWGVGALLEADDWLDADRSALGMQRVTDFTNEIAVVPCVDHEPLSGSADGNHNTGLERFLTGSVNGTTGIFTMINYGLRAQTEMAAAEGQILLPSIIMGQAAMGRGSGKYAGYRPPVLRGDDLERFGFNTESLLPDWAQSMSADYDARFRDVQQLPHYPTVDAYLQSREATKAYSEIFSSEALKIDNGSTELIDGVSNAQLATAFGQGGASRSLRLALRLFKFGCPAVYLDQGGYDMHSGEEQGLPGRISELNRLISALRWALKTMEHPEGGSYWDHTIVTMGSEFSRSSRGGRFNSARGSDHGGDYATRWMSMPFFGGPIAAAGRRLGETRASDLEPLGAVYSYRSTMKSMMDALGCDHEEFFLADDPYDDLFLA</sequence>
<dbReference type="STRING" id="391625.PPSIR1_26858"/>